<evidence type="ECO:0000313" key="3">
    <source>
        <dbReference type="Proteomes" id="UP000664521"/>
    </source>
</evidence>
<proteinExistence type="predicted"/>
<feature type="region of interest" description="Disordered" evidence="1">
    <location>
        <begin position="1"/>
        <end position="29"/>
    </location>
</feature>
<sequence length="648" mass="72446">MSFLNTPETVASSNSSRDAKRRRIQDSSVERSDLSVSSGSFVVEKYRVGIPGLRLLPLETLEDPPPATYSRYLEVLPLIHQALERRQVRYCKDDVELCYRALPGEAPSDEDVTILVQVTWTTEDDGQSWYQAADEIRGILLRSWATRSVKVELIDWRLSAPRIMSVVEDNHSVVEAWPVVNPLIHDIIADYPKLQDGWRSIDVVRIGLEPSEHGQSAPILPVTISITVDWSLDSKDWAGAERRIEDLLERNKLQDVKVQFERGDVEPQGFPLLYPSRYGKKFERHQGDYPQVVPMGACFSAEKYPICMPTKREVQPGIGTIGGYLEIRRKGGDWKKFAVTNYHCSRAAIPGYGCKDKDEKSEEPEPEEMEVPEGSLLRVADVDGLGPDRAIEAQITYEVPSRRVHNHTLKHIEGRLDKYLELQAKSPESEAVPRTQELIDKLRAEMAGKTLFFDEGKHKLGSLWLCTGYKQRSSLNGRVDVAFIDVAPHRIGKNLIASESAWKEFDPPMPSSCGKPLKGIASCKLGADLGPVFKVGARTGATSGCFSKIRSDVKINWDPQVGMGFSREYCFVADPAARESILQNAGDSGSFVFTWPRRWLGQIWGGTTKTQVNRQTLAYVTDAQDIIDWVGGLGGGEGEFEARLPEEG</sequence>
<evidence type="ECO:0000256" key="1">
    <source>
        <dbReference type="SAM" id="MobiDB-lite"/>
    </source>
</evidence>
<dbReference type="Proteomes" id="UP000664521">
    <property type="component" value="Unassembled WGS sequence"/>
</dbReference>
<protein>
    <submittedName>
        <fullName evidence="2">Uncharacterized protein</fullName>
    </submittedName>
</protein>
<dbReference type="AlphaFoldDB" id="A0A8H3GAK5"/>
<dbReference type="OrthoDB" id="5424209at2759"/>
<reference evidence="2" key="1">
    <citation type="submission" date="2021-03" db="EMBL/GenBank/DDBJ databases">
        <authorList>
            <person name="Tagirdzhanova G."/>
        </authorList>
    </citation>
    <scope>NUCLEOTIDE SEQUENCE</scope>
</reference>
<evidence type="ECO:0000313" key="2">
    <source>
        <dbReference type="EMBL" id="CAF9937934.1"/>
    </source>
</evidence>
<dbReference type="EMBL" id="CAJPDS010000106">
    <property type="protein sequence ID" value="CAF9937934.1"/>
    <property type="molecule type" value="Genomic_DNA"/>
</dbReference>
<gene>
    <name evidence="2" type="ORF">HETSPECPRED_000715</name>
</gene>
<feature type="compositionally biased region" description="Polar residues" evidence="1">
    <location>
        <begin position="1"/>
        <end position="16"/>
    </location>
</feature>
<comment type="caution">
    <text evidence="2">The sequence shown here is derived from an EMBL/GenBank/DDBJ whole genome shotgun (WGS) entry which is preliminary data.</text>
</comment>
<accession>A0A8H3GAK5</accession>
<keyword evidence="3" id="KW-1185">Reference proteome</keyword>
<organism evidence="2 3">
    <name type="scientific">Heterodermia speciosa</name>
    <dbReference type="NCBI Taxonomy" id="116794"/>
    <lineage>
        <taxon>Eukaryota</taxon>
        <taxon>Fungi</taxon>
        <taxon>Dikarya</taxon>
        <taxon>Ascomycota</taxon>
        <taxon>Pezizomycotina</taxon>
        <taxon>Lecanoromycetes</taxon>
        <taxon>OSLEUM clade</taxon>
        <taxon>Lecanoromycetidae</taxon>
        <taxon>Caliciales</taxon>
        <taxon>Physciaceae</taxon>
        <taxon>Heterodermia</taxon>
    </lineage>
</organism>
<name>A0A8H3GAK5_9LECA</name>